<evidence type="ECO:0000256" key="2">
    <source>
        <dbReference type="ARBA" id="ARBA00022723"/>
    </source>
</evidence>
<evidence type="ECO:0000259" key="7">
    <source>
        <dbReference type="PROSITE" id="PS50222"/>
    </source>
</evidence>
<dbReference type="PANTHER" id="PTHR46819:SF1">
    <property type="entry name" value="EF-HAND CALCIUM-BINDING DOMAIN-CONTAINING PROTEIN 7"/>
    <property type="match status" value="1"/>
</dbReference>
<evidence type="ECO:0000256" key="6">
    <source>
        <dbReference type="SAM" id="MobiDB-lite"/>
    </source>
</evidence>
<dbReference type="Gene3D" id="1.10.238.10">
    <property type="entry name" value="EF-hand"/>
    <property type="match status" value="2"/>
</dbReference>
<dbReference type="InterPro" id="IPR002048">
    <property type="entry name" value="EF_hand_dom"/>
</dbReference>
<dbReference type="InterPro" id="IPR018247">
    <property type="entry name" value="EF_Hand_1_Ca_BS"/>
</dbReference>
<proteinExistence type="predicted"/>
<keyword evidence="4" id="KW-0106">Calcium</keyword>
<dbReference type="PROSITE" id="PS50222">
    <property type="entry name" value="EF_HAND_2"/>
    <property type="match status" value="2"/>
</dbReference>
<feature type="region of interest" description="Disordered" evidence="6">
    <location>
        <begin position="23"/>
        <end position="42"/>
    </location>
</feature>
<protein>
    <submittedName>
        <fullName evidence="9 10">EF-hand calcium-binding domain-containing protein 7 isoform X1</fullName>
    </submittedName>
</protein>
<evidence type="ECO:0000256" key="3">
    <source>
        <dbReference type="ARBA" id="ARBA00022737"/>
    </source>
</evidence>
<keyword evidence="2" id="KW-0479">Metal-binding</keyword>
<evidence type="ECO:0000256" key="4">
    <source>
        <dbReference type="ARBA" id="ARBA00022837"/>
    </source>
</evidence>
<dbReference type="RefSeq" id="XP_072853835.1">
    <property type="nucleotide sequence ID" value="XM_072997734.1"/>
</dbReference>
<name>A0ABM5G856_9SAUR</name>
<evidence type="ECO:0000313" key="9">
    <source>
        <dbReference type="RefSeq" id="XP_072853835.1"/>
    </source>
</evidence>
<dbReference type="CDD" id="cd00051">
    <property type="entry name" value="EFh"/>
    <property type="match status" value="1"/>
</dbReference>
<dbReference type="RefSeq" id="XP_072853836.1">
    <property type="nucleotide sequence ID" value="XM_072997735.1"/>
</dbReference>
<dbReference type="GeneID" id="110086658"/>
<dbReference type="SUPFAM" id="SSF47473">
    <property type="entry name" value="EF-hand"/>
    <property type="match status" value="2"/>
</dbReference>
<evidence type="ECO:0000313" key="8">
    <source>
        <dbReference type="Proteomes" id="UP001652642"/>
    </source>
</evidence>
<keyword evidence="3" id="KW-0677">Repeat</keyword>
<gene>
    <name evidence="9 10" type="primary">EFCAB7</name>
</gene>
<dbReference type="PANTHER" id="PTHR46819">
    <property type="entry name" value="EF-HAND CALCIUM-BINDING DOMAIN-CONTAINING PROTEIN 7"/>
    <property type="match status" value="1"/>
</dbReference>
<reference evidence="9 10" key="1">
    <citation type="submission" date="2025-05" db="UniProtKB">
        <authorList>
            <consortium name="RefSeq"/>
        </authorList>
    </citation>
    <scope>IDENTIFICATION</scope>
</reference>
<sequence length="644" mass="72876">MQIKEAVSKCVCIIHRMVGSQKSNASLSSEQPTGPESSQAEASQNYEDEIFYKNCRAAYLTVFKSSLENIKSKEQLRLVLQQGGRNPSQKTVNKYWTLQTTSLNFDDFCFILRQEPPIRETELLKAFAKIDTDNDGCILHSELSKILTTRGEKMTLDEVSAITELAEVNNDGKFNYYKFCKSYMTFSEQCLKNAVEKLDANCKLKCQQFGSQHKTSSEMAESPLSTSLPKTTRKIGVGPTLKRDHCKSYSQGPSVPSCKICVSSAISMGACCKKDSKLLVASTTKEWHCAQSRGCFFFQNNGEIISHKYELFLTQKSAVCITIKPVKLSQREGKSTPWLTVDTALFIIKGTEDNLEFMSFTELHNKETYGWRGELEAGIYWLVPFTTGCRFKKVKRPPEVEAKLIYRDGNGDFTLTREFRAVLLEIFEMIDLDGNGFLSLEEYNFFEMRSSGEKCDEEAWAICKENFDTKNSELTKQGFVDLNFMEASERGGDLSSLWMTLQSIGYNKALELNEACPFSIHVFAEKCKPRIKPICLETGGEQLKNAICMSVINKGDAKPMDHREQLNIHTYKSDTRITAVIENKSESKTIIHVNSEKNKNCVNSRGLDAFAVEVAPKSMMICHHVMPLNDKEEWLYNCAYSILS</sequence>
<feature type="domain" description="EF-hand" evidence="7">
    <location>
        <begin position="418"/>
        <end position="454"/>
    </location>
</feature>
<evidence type="ECO:0000256" key="5">
    <source>
        <dbReference type="ARBA" id="ARBA00023136"/>
    </source>
</evidence>
<accession>A0ABM5G856</accession>
<dbReference type="Pfam" id="PF13202">
    <property type="entry name" value="EF-hand_5"/>
    <property type="match status" value="1"/>
</dbReference>
<dbReference type="SMART" id="SM00054">
    <property type="entry name" value="EFh"/>
    <property type="match status" value="2"/>
</dbReference>
<organism evidence="8 9">
    <name type="scientific">Pogona vitticeps</name>
    <name type="common">central bearded dragon</name>
    <dbReference type="NCBI Taxonomy" id="103695"/>
    <lineage>
        <taxon>Eukaryota</taxon>
        <taxon>Metazoa</taxon>
        <taxon>Chordata</taxon>
        <taxon>Craniata</taxon>
        <taxon>Vertebrata</taxon>
        <taxon>Euteleostomi</taxon>
        <taxon>Lepidosauria</taxon>
        <taxon>Squamata</taxon>
        <taxon>Bifurcata</taxon>
        <taxon>Unidentata</taxon>
        <taxon>Episquamata</taxon>
        <taxon>Toxicofera</taxon>
        <taxon>Iguania</taxon>
        <taxon>Acrodonta</taxon>
        <taxon>Agamidae</taxon>
        <taxon>Amphibolurinae</taxon>
        <taxon>Pogona</taxon>
    </lineage>
</organism>
<evidence type="ECO:0000313" key="10">
    <source>
        <dbReference type="RefSeq" id="XP_072853836.1"/>
    </source>
</evidence>
<keyword evidence="5" id="KW-0472">Membrane</keyword>
<dbReference type="InterPro" id="IPR052266">
    <property type="entry name" value="Miro-EF-hand_domain"/>
</dbReference>
<dbReference type="Pfam" id="PF13499">
    <property type="entry name" value="EF-hand_7"/>
    <property type="match status" value="1"/>
</dbReference>
<comment type="subcellular location">
    <subcellularLocation>
        <location evidence="1">Membrane</location>
    </subcellularLocation>
</comment>
<keyword evidence="8" id="KW-1185">Reference proteome</keyword>
<dbReference type="InterPro" id="IPR011992">
    <property type="entry name" value="EF-hand-dom_pair"/>
</dbReference>
<feature type="domain" description="EF-hand" evidence="7">
    <location>
        <begin position="118"/>
        <end position="153"/>
    </location>
</feature>
<dbReference type="PROSITE" id="PS00018">
    <property type="entry name" value="EF_HAND_1"/>
    <property type="match status" value="1"/>
</dbReference>
<dbReference type="Proteomes" id="UP001652642">
    <property type="component" value="Chromosome 4"/>
</dbReference>
<evidence type="ECO:0000256" key="1">
    <source>
        <dbReference type="ARBA" id="ARBA00004370"/>
    </source>
</evidence>